<dbReference type="GO" id="GO:0016614">
    <property type="term" value="F:oxidoreductase activity, acting on CH-OH group of donors"/>
    <property type="evidence" value="ECO:0007669"/>
    <property type="project" value="InterPro"/>
</dbReference>
<dbReference type="Pfam" id="PF05199">
    <property type="entry name" value="GMC_oxred_C"/>
    <property type="match status" value="1"/>
</dbReference>
<dbReference type="InterPro" id="IPR036188">
    <property type="entry name" value="FAD/NAD-bd_sf"/>
</dbReference>
<organism evidence="3 4">
    <name type="scientific">Ciona intestinalis</name>
    <name type="common">Transparent sea squirt</name>
    <name type="synonym">Ascidia intestinalis</name>
    <dbReference type="NCBI Taxonomy" id="7719"/>
    <lineage>
        <taxon>Eukaryota</taxon>
        <taxon>Metazoa</taxon>
        <taxon>Chordata</taxon>
        <taxon>Tunicata</taxon>
        <taxon>Ascidiacea</taxon>
        <taxon>Phlebobranchia</taxon>
        <taxon>Cionidae</taxon>
        <taxon>Ciona</taxon>
    </lineage>
</organism>
<sequence length="154" mass="17452">MTPFSKGRITLQSTDPLQQPNIDPNYLSDPKDAKMMVQAFRTAKKIANTTVFRKFGAKQKFLYDECNRKTGDDLYDCLVRMETLTSYHPCCTAKIGNEKDNLAVVDPRLRVYKVKGLRIADASVMPAITSANIQAPCYMIGEKAAHMLKEDWRL</sequence>
<proteinExistence type="inferred from homology"/>
<feature type="domain" description="Glucose-methanol-choline oxidoreductase C-terminal" evidence="2">
    <location>
        <begin position="3"/>
        <end position="141"/>
    </location>
</feature>
<protein>
    <recommendedName>
        <fullName evidence="2">Glucose-methanol-choline oxidoreductase C-terminal domain-containing protein</fullName>
    </recommendedName>
</protein>
<dbReference type="GO" id="GO:0050660">
    <property type="term" value="F:flavin adenine dinucleotide binding"/>
    <property type="evidence" value="ECO:0007669"/>
    <property type="project" value="InterPro"/>
</dbReference>
<name>F6YTI0_CIOIN</name>
<dbReference type="AlphaFoldDB" id="F6YTI0"/>
<accession>F6YTI0</accession>
<dbReference type="Gene3D" id="3.50.50.60">
    <property type="entry name" value="FAD/NAD(P)-binding domain"/>
    <property type="match status" value="1"/>
</dbReference>
<evidence type="ECO:0000256" key="1">
    <source>
        <dbReference type="ARBA" id="ARBA00010790"/>
    </source>
</evidence>
<reference evidence="4" key="1">
    <citation type="journal article" date="2002" name="Science">
        <title>The draft genome of Ciona intestinalis: insights into chordate and vertebrate origins.</title>
        <authorList>
            <person name="Dehal P."/>
            <person name="Satou Y."/>
            <person name="Campbell R.K."/>
            <person name="Chapman J."/>
            <person name="Degnan B."/>
            <person name="De Tomaso A."/>
            <person name="Davidson B."/>
            <person name="Di Gregorio A."/>
            <person name="Gelpke M."/>
            <person name="Goodstein D.M."/>
            <person name="Harafuji N."/>
            <person name="Hastings K.E."/>
            <person name="Ho I."/>
            <person name="Hotta K."/>
            <person name="Huang W."/>
            <person name="Kawashima T."/>
            <person name="Lemaire P."/>
            <person name="Martinez D."/>
            <person name="Meinertzhagen I.A."/>
            <person name="Necula S."/>
            <person name="Nonaka M."/>
            <person name="Putnam N."/>
            <person name="Rash S."/>
            <person name="Saiga H."/>
            <person name="Satake M."/>
            <person name="Terry A."/>
            <person name="Yamada L."/>
            <person name="Wang H.G."/>
            <person name="Awazu S."/>
            <person name="Azumi K."/>
            <person name="Boore J."/>
            <person name="Branno M."/>
            <person name="Chin-Bow S."/>
            <person name="DeSantis R."/>
            <person name="Doyle S."/>
            <person name="Francino P."/>
            <person name="Keys D.N."/>
            <person name="Haga S."/>
            <person name="Hayashi H."/>
            <person name="Hino K."/>
            <person name="Imai K.S."/>
            <person name="Inaba K."/>
            <person name="Kano S."/>
            <person name="Kobayashi K."/>
            <person name="Kobayashi M."/>
            <person name="Lee B.I."/>
            <person name="Makabe K.W."/>
            <person name="Manohar C."/>
            <person name="Matassi G."/>
            <person name="Medina M."/>
            <person name="Mochizuki Y."/>
            <person name="Mount S."/>
            <person name="Morishita T."/>
            <person name="Miura S."/>
            <person name="Nakayama A."/>
            <person name="Nishizaka S."/>
            <person name="Nomoto H."/>
            <person name="Ohta F."/>
            <person name="Oishi K."/>
            <person name="Rigoutsos I."/>
            <person name="Sano M."/>
            <person name="Sasaki A."/>
            <person name="Sasakura Y."/>
            <person name="Shoguchi E."/>
            <person name="Shin-i T."/>
            <person name="Spagnuolo A."/>
            <person name="Stainier D."/>
            <person name="Suzuki M.M."/>
            <person name="Tassy O."/>
            <person name="Takatori N."/>
            <person name="Tokuoka M."/>
            <person name="Yagi K."/>
            <person name="Yoshizaki F."/>
            <person name="Wada S."/>
            <person name="Zhang C."/>
            <person name="Hyatt P.D."/>
            <person name="Larimer F."/>
            <person name="Detter C."/>
            <person name="Doggett N."/>
            <person name="Glavina T."/>
            <person name="Hawkins T."/>
            <person name="Richardson P."/>
            <person name="Lucas S."/>
            <person name="Kohara Y."/>
            <person name="Levine M."/>
            <person name="Satoh N."/>
            <person name="Rokhsar D.S."/>
        </authorList>
    </citation>
    <scope>NUCLEOTIDE SEQUENCE [LARGE SCALE GENOMIC DNA]</scope>
</reference>
<dbReference type="HOGENOM" id="CLU_002865_2_7_1"/>
<dbReference type="GeneTree" id="ENSGT00940000165117"/>
<dbReference type="PANTHER" id="PTHR11552:SF147">
    <property type="entry name" value="CHOLINE DEHYDROGENASE, MITOCHONDRIAL"/>
    <property type="match status" value="1"/>
</dbReference>
<dbReference type="InterPro" id="IPR012132">
    <property type="entry name" value="GMC_OxRdtase"/>
</dbReference>
<reference evidence="3" key="4">
    <citation type="submission" date="2025-09" db="UniProtKB">
        <authorList>
            <consortium name="Ensembl"/>
        </authorList>
    </citation>
    <scope>IDENTIFICATION</scope>
</reference>
<dbReference type="SUPFAM" id="SSF51905">
    <property type="entry name" value="FAD/NAD(P)-binding domain"/>
    <property type="match status" value="1"/>
</dbReference>
<dbReference type="STRING" id="7719.ENSCINP00000007315"/>
<evidence type="ECO:0000313" key="4">
    <source>
        <dbReference type="Proteomes" id="UP000008144"/>
    </source>
</evidence>
<dbReference type="OMA" id="VAMHVAS"/>
<dbReference type="PANTHER" id="PTHR11552">
    <property type="entry name" value="GLUCOSE-METHANOL-CHOLINE GMC OXIDOREDUCTASE"/>
    <property type="match status" value="1"/>
</dbReference>
<dbReference type="SUPFAM" id="SSF54373">
    <property type="entry name" value="FAD-linked reductases, C-terminal domain"/>
    <property type="match status" value="1"/>
</dbReference>
<dbReference type="Gene3D" id="3.30.410.40">
    <property type="match status" value="1"/>
</dbReference>
<dbReference type="Ensembl" id="ENSCINT00000007315.3">
    <property type="protein sequence ID" value="ENSCINP00000007315.3"/>
    <property type="gene ID" value="ENSCING00000003540.3"/>
</dbReference>
<dbReference type="Proteomes" id="UP000008144">
    <property type="component" value="Chromosome 1"/>
</dbReference>
<dbReference type="EMBL" id="EAAA01000129">
    <property type="status" value="NOT_ANNOTATED_CDS"/>
    <property type="molecule type" value="Genomic_DNA"/>
</dbReference>
<keyword evidence="4" id="KW-1185">Reference proteome</keyword>
<comment type="similarity">
    <text evidence="1">Belongs to the GMC oxidoreductase family.</text>
</comment>
<evidence type="ECO:0000259" key="2">
    <source>
        <dbReference type="Pfam" id="PF05199"/>
    </source>
</evidence>
<accession>A0A1W5BAG5</accession>
<dbReference type="InParanoid" id="F6YTI0"/>
<evidence type="ECO:0000313" key="3">
    <source>
        <dbReference type="Ensembl" id="ENSCINP00000007315.3"/>
    </source>
</evidence>
<reference evidence="3" key="3">
    <citation type="submission" date="2025-08" db="UniProtKB">
        <authorList>
            <consortium name="Ensembl"/>
        </authorList>
    </citation>
    <scope>IDENTIFICATION</scope>
</reference>
<reference evidence="3" key="2">
    <citation type="journal article" date="2008" name="Genome Biol.">
        <title>Improved genome assembly and evidence-based global gene model set for the chordate Ciona intestinalis: new insight into intron and operon populations.</title>
        <authorList>
            <person name="Satou Y."/>
            <person name="Mineta K."/>
            <person name="Ogasawara M."/>
            <person name="Sasakura Y."/>
            <person name="Shoguchi E."/>
            <person name="Ueno K."/>
            <person name="Yamada L."/>
            <person name="Matsumoto J."/>
            <person name="Wasserscheid J."/>
            <person name="Dewar K."/>
            <person name="Wiley G.B."/>
            <person name="Macmil S.L."/>
            <person name="Roe B.A."/>
            <person name="Zeller R.W."/>
            <person name="Hastings K.E."/>
            <person name="Lemaire P."/>
            <person name="Lindquist E."/>
            <person name="Endo T."/>
            <person name="Hotta K."/>
            <person name="Inaba K."/>
        </authorList>
    </citation>
    <scope>NUCLEOTIDE SEQUENCE [LARGE SCALE GENOMIC DNA]</scope>
    <source>
        <strain evidence="3">wild type</strain>
    </source>
</reference>
<dbReference type="InterPro" id="IPR007867">
    <property type="entry name" value="GMC_OxRtase_C"/>
</dbReference>